<dbReference type="EMBL" id="BPQV01000007">
    <property type="protein sequence ID" value="GJE27816.1"/>
    <property type="molecule type" value="Genomic_DNA"/>
</dbReference>
<keyword evidence="1" id="KW-0813">Transport</keyword>
<evidence type="ECO:0008006" key="7">
    <source>
        <dbReference type="Google" id="ProtNLM"/>
    </source>
</evidence>
<dbReference type="Pfam" id="PF01152">
    <property type="entry name" value="Bac_globin"/>
    <property type="match status" value="1"/>
</dbReference>
<keyword evidence="3" id="KW-0479">Metal-binding</keyword>
<proteinExistence type="predicted"/>
<sequence>MSSRKLRVTGSSPERRPEISAEIAARTGIDDVLIERLVRAFYGRAAKDPLLGPIFDRHVADWEAHIAKLCDFWSSVALMTGRYQGTPMTTHMPLPLTPEAFDRWLNLFSQAAREVCPEVAANHFIERAHRIASSLEMGAATRRGELVAPRQPPGAVTARDP</sequence>
<accession>A0ABQ4TBS7</accession>
<dbReference type="SUPFAM" id="SSF46458">
    <property type="entry name" value="Globin-like"/>
    <property type="match status" value="1"/>
</dbReference>
<evidence type="ECO:0000256" key="4">
    <source>
        <dbReference type="ARBA" id="ARBA00023004"/>
    </source>
</evidence>
<organism evidence="5 6">
    <name type="scientific">Methylobacterium organophilum</name>
    <dbReference type="NCBI Taxonomy" id="410"/>
    <lineage>
        <taxon>Bacteria</taxon>
        <taxon>Pseudomonadati</taxon>
        <taxon>Pseudomonadota</taxon>
        <taxon>Alphaproteobacteria</taxon>
        <taxon>Hyphomicrobiales</taxon>
        <taxon>Methylobacteriaceae</taxon>
        <taxon>Methylobacterium</taxon>
    </lineage>
</organism>
<keyword evidence="6" id="KW-1185">Reference proteome</keyword>
<keyword evidence="2" id="KW-0349">Heme</keyword>
<dbReference type="InterPro" id="IPR009050">
    <property type="entry name" value="Globin-like_sf"/>
</dbReference>
<dbReference type="Proteomes" id="UP001055156">
    <property type="component" value="Unassembled WGS sequence"/>
</dbReference>
<reference evidence="5" key="1">
    <citation type="journal article" date="2021" name="Front. Microbiol.">
        <title>Comprehensive Comparative Genomics and Phenotyping of Methylobacterium Species.</title>
        <authorList>
            <person name="Alessa O."/>
            <person name="Ogura Y."/>
            <person name="Fujitani Y."/>
            <person name="Takami H."/>
            <person name="Hayashi T."/>
            <person name="Sahin N."/>
            <person name="Tani A."/>
        </authorList>
    </citation>
    <scope>NUCLEOTIDE SEQUENCE</scope>
    <source>
        <strain evidence="5">NBRC 15689</strain>
    </source>
</reference>
<dbReference type="InterPro" id="IPR012292">
    <property type="entry name" value="Globin/Proto"/>
</dbReference>
<gene>
    <name evidence="5" type="ORF">LKMONMHP_2678</name>
</gene>
<evidence type="ECO:0000256" key="2">
    <source>
        <dbReference type="ARBA" id="ARBA00022617"/>
    </source>
</evidence>
<name>A0ABQ4TBS7_METOR</name>
<reference evidence="5" key="2">
    <citation type="submission" date="2021-08" db="EMBL/GenBank/DDBJ databases">
        <authorList>
            <person name="Tani A."/>
            <person name="Ola A."/>
            <person name="Ogura Y."/>
            <person name="Katsura K."/>
            <person name="Hayashi T."/>
        </authorList>
    </citation>
    <scope>NUCLEOTIDE SEQUENCE</scope>
    <source>
        <strain evidence="5">NBRC 15689</strain>
    </source>
</reference>
<dbReference type="RefSeq" id="WP_238311612.1">
    <property type="nucleotide sequence ID" value="NZ_BPQV01000007.1"/>
</dbReference>
<evidence type="ECO:0000256" key="1">
    <source>
        <dbReference type="ARBA" id="ARBA00022448"/>
    </source>
</evidence>
<evidence type="ECO:0000313" key="5">
    <source>
        <dbReference type="EMBL" id="GJE27816.1"/>
    </source>
</evidence>
<dbReference type="CDD" id="cd08916">
    <property type="entry name" value="TrHb3_P"/>
    <property type="match status" value="1"/>
</dbReference>
<keyword evidence="4" id="KW-0408">Iron</keyword>
<protein>
    <recommendedName>
        <fullName evidence="7">Preprotein translocase subunit TatC</fullName>
    </recommendedName>
</protein>
<evidence type="ECO:0000256" key="3">
    <source>
        <dbReference type="ARBA" id="ARBA00022723"/>
    </source>
</evidence>
<dbReference type="Gene3D" id="1.10.490.10">
    <property type="entry name" value="Globins"/>
    <property type="match status" value="1"/>
</dbReference>
<comment type="caution">
    <text evidence="5">The sequence shown here is derived from an EMBL/GenBank/DDBJ whole genome shotgun (WGS) entry which is preliminary data.</text>
</comment>
<dbReference type="InterPro" id="IPR001486">
    <property type="entry name" value="Hemoglobin_trunc"/>
</dbReference>
<evidence type="ECO:0000313" key="6">
    <source>
        <dbReference type="Proteomes" id="UP001055156"/>
    </source>
</evidence>